<evidence type="ECO:0000259" key="5">
    <source>
        <dbReference type="Pfam" id="PF20629"/>
    </source>
</evidence>
<dbReference type="InterPro" id="IPR052172">
    <property type="entry name" value="UxaA_altronate/galactarate_dh"/>
</dbReference>
<dbReference type="GO" id="GO:0019698">
    <property type="term" value="P:D-galacturonate catabolic process"/>
    <property type="evidence" value="ECO:0007669"/>
    <property type="project" value="TreeGrafter"/>
</dbReference>
<evidence type="ECO:0000256" key="2">
    <source>
        <dbReference type="ARBA" id="ARBA00023239"/>
    </source>
</evidence>
<evidence type="ECO:0000259" key="4">
    <source>
        <dbReference type="Pfam" id="PF08666"/>
    </source>
</evidence>
<evidence type="ECO:0000313" key="7">
    <source>
        <dbReference type="Proteomes" id="UP000250561"/>
    </source>
</evidence>
<dbReference type="EMBL" id="UARS01000005">
    <property type="protein sequence ID" value="SPW42837.1"/>
    <property type="molecule type" value="Genomic_DNA"/>
</dbReference>
<keyword evidence="2 6" id="KW-0456">Lyase</keyword>
<dbReference type="InterPro" id="IPR044144">
    <property type="entry name" value="SAF_UxaA/GarD"/>
</dbReference>
<dbReference type="Pfam" id="PF04295">
    <property type="entry name" value="GD_AH_second"/>
    <property type="match status" value="1"/>
</dbReference>
<dbReference type="Proteomes" id="UP000250561">
    <property type="component" value="Unassembled WGS sequence"/>
</dbReference>
<feature type="domain" description="D-galactarate/Altronate dehydratase second" evidence="3">
    <location>
        <begin position="97"/>
        <end position="228"/>
    </location>
</feature>
<evidence type="ECO:0000313" key="6">
    <source>
        <dbReference type="EMBL" id="SPW42837.1"/>
    </source>
</evidence>
<dbReference type="CDD" id="cd11613">
    <property type="entry name" value="SAF_AH_GD"/>
    <property type="match status" value="1"/>
</dbReference>
<dbReference type="GO" id="GO:0008867">
    <property type="term" value="F:galactarate dehydratase activity"/>
    <property type="evidence" value="ECO:0007669"/>
    <property type="project" value="UniProtKB-EC"/>
</dbReference>
<comment type="similarity">
    <text evidence="1">Belongs to the UxaA family.</text>
</comment>
<evidence type="ECO:0000259" key="3">
    <source>
        <dbReference type="Pfam" id="PF04295"/>
    </source>
</evidence>
<feature type="domain" description="D-galactarate/Altronate dehydratase C-terminal" evidence="5">
    <location>
        <begin position="274"/>
        <end position="300"/>
    </location>
</feature>
<dbReference type="Gene3D" id="2.30.130.110">
    <property type="match status" value="1"/>
</dbReference>
<protein>
    <submittedName>
        <fullName evidence="6">Putative D-galactarate dehydratase/altronate hydrolase</fullName>
        <ecNumber evidence="6">4.2.1.42</ecNumber>
    </submittedName>
</protein>
<evidence type="ECO:0000256" key="1">
    <source>
        <dbReference type="ARBA" id="ARBA00010986"/>
    </source>
</evidence>
<dbReference type="PANTHER" id="PTHR30536">
    <property type="entry name" value="ALTRONATE/GALACTARATE DEHYDRATASE"/>
    <property type="match status" value="1"/>
</dbReference>
<keyword evidence="6" id="KW-0378">Hydrolase</keyword>
<dbReference type="GO" id="GO:0016787">
    <property type="term" value="F:hydrolase activity"/>
    <property type="evidence" value="ECO:0007669"/>
    <property type="project" value="UniProtKB-KW"/>
</dbReference>
<organism evidence="6 7">
    <name type="scientific">Escherichia coli</name>
    <dbReference type="NCBI Taxonomy" id="562"/>
    <lineage>
        <taxon>Bacteria</taxon>
        <taxon>Pseudomonadati</taxon>
        <taxon>Pseudomonadota</taxon>
        <taxon>Gammaproteobacteria</taxon>
        <taxon>Enterobacterales</taxon>
        <taxon>Enterobacteriaceae</taxon>
        <taxon>Escherichia</taxon>
    </lineage>
</organism>
<sequence>MKDLHAGESYSWDDDNITLVTDVKAKHKFATQDIPLDGIVSMYGTPVGKATRPIVKGEAITVDNIRHYAAPVTLEDVEPYHWQAPDVSEWSTRTFKGYVRDDGRVGTASYWLVFPLVFCENRNVSKLTNALNDALGYTNNSLKKFALNLTSGSDELIETARMFPHIEGVRCITVTSGCGGATSDCETMCDVLAAYADHPNVIGMTVFSLGCEKAQQKMFKDALARRNPEFDKPALYLSPTGVGQRRADDADRFTADFRGNESGEADRKSRVPLSCLKVGMKCGGSDGFSGISGNPAMGWFLTG</sequence>
<name>A0A2X1J6F2_ECOLX</name>
<dbReference type="InterPro" id="IPR013974">
    <property type="entry name" value="SAF"/>
</dbReference>
<proteinExistence type="inferred from homology"/>
<feature type="domain" description="SAF" evidence="4">
    <location>
        <begin position="2"/>
        <end position="66"/>
    </location>
</feature>
<dbReference type="Pfam" id="PF08666">
    <property type="entry name" value="SAF"/>
    <property type="match status" value="1"/>
</dbReference>
<dbReference type="AlphaFoldDB" id="A0A2X1J6F2"/>
<dbReference type="InterPro" id="IPR048332">
    <property type="entry name" value="GD_AH_C"/>
</dbReference>
<reference evidence="6 7" key="1">
    <citation type="submission" date="2018-06" db="EMBL/GenBank/DDBJ databases">
        <authorList>
            <consortium name="Pathogen Informatics"/>
            <person name="Doyle S."/>
        </authorList>
    </citation>
    <scope>NUCLEOTIDE SEQUENCE [LARGE SCALE GENOMIC DNA]</scope>
    <source>
        <strain evidence="6 7">NCTC11126</strain>
    </source>
</reference>
<dbReference type="Pfam" id="PF20629">
    <property type="entry name" value="GD_AH_C"/>
    <property type="match status" value="1"/>
</dbReference>
<dbReference type="InterPro" id="IPR007392">
    <property type="entry name" value="GD_AH_second"/>
</dbReference>
<gene>
    <name evidence="6" type="primary">garD_1</name>
    <name evidence="6" type="ORF">NCTC11126_02300</name>
</gene>
<dbReference type="PANTHER" id="PTHR30536:SF5">
    <property type="entry name" value="ALTRONATE DEHYDRATASE"/>
    <property type="match status" value="1"/>
</dbReference>
<accession>A0A2X1J6F2</accession>
<dbReference type="EC" id="4.2.1.42" evidence="6"/>